<evidence type="ECO:0000256" key="2">
    <source>
        <dbReference type="ARBA" id="ARBA00004733"/>
    </source>
</evidence>
<dbReference type="AlphaFoldDB" id="A0A2V1GZ14"/>
<dbReference type="EMBL" id="QDDL01000001">
    <property type="protein sequence ID" value="PVZ71689.1"/>
    <property type="molecule type" value="Genomic_DNA"/>
</dbReference>
<accession>A0A2V1GZ14</accession>
<evidence type="ECO:0000256" key="4">
    <source>
        <dbReference type="ARBA" id="ARBA00022605"/>
    </source>
</evidence>
<keyword evidence="6 9" id="KW-0057">Aromatic amino acid biosynthesis</keyword>
<name>A0A2V1GZ14_9GAMM</name>
<comment type="pathway">
    <text evidence="2 9">Amino-acid biosynthesis; L-tryptophan biosynthesis; L-tryptophan from chorismate: step 5/5.</text>
</comment>
<evidence type="ECO:0000256" key="10">
    <source>
        <dbReference type="RuleBase" id="RU003662"/>
    </source>
</evidence>
<reference evidence="11 12" key="1">
    <citation type="submission" date="2018-04" db="EMBL/GenBank/DDBJ databases">
        <title>Thalassorhabdus spongiae gen. nov., sp. nov., isolated from a marine sponge in South-West Iceland.</title>
        <authorList>
            <person name="Knobloch S."/>
            <person name="Daussin A."/>
            <person name="Johannsson R."/>
            <person name="Marteinsson V.T."/>
        </authorList>
    </citation>
    <scope>NUCLEOTIDE SEQUENCE [LARGE SCALE GENOMIC DNA]</scope>
    <source>
        <strain evidence="11 12">Hp12</strain>
    </source>
</reference>
<dbReference type="SUPFAM" id="SSF51366">
    <property type="entry name" value="Ribulose-phoshate binding barrel"/>
    <property type="match status" value="1"/>
</dbReference>
<evidence type="ECO:0000256" key="6">
    <source>
        <dbReference type="ARBA" id="ARBA00023141"/>
    </source>
</evidence>
<comment type="catalytic activity">
    <reaction evidence="8 9">
        <text>(1S,2R)-1-C-(indol-3-yl)glycerol 3-phosphate + L-serine = D-glyceraldehyde 3-phosphate + L-tryptophan + H2O</text>
        <dbReference type="Rhea" id="RHEA:10532"/>
        <dbReference type="ChEBI" id="CHEBI:15377"/>
        <dbReference type="ChEBI" id="CHEBI:33384"/>
        <dbReference type="ChEBI" id="CHEBI:57912"/>
        <dbReference type="ChEBI" id="CHEBI:58866"/>
        <dbReference type="ChEBI" id="CHEBI:59776"/>
        <dbReference type="EC" id="4.2.1.20"/>
    </reaction>
</comment>
<dbReference type="GO" id="GO:0005829">
    <property type="term" value="C:cytosol"/>
    <property type="evidence" value="ECO:0007669"/>
    <property type="project" value="TreeGrafter"/>
</dbReference>
<feature type="active site" description="Proton acceptor" evidence="9">
    <location>
        <position position="60"/>
    </location>
</feature>
<organism evidence="11 12">
    <name type="scientific">Pelagibaculum spongiae</name>
    <dbReference type="NCBI Taxonomy" id="2080658"/>
    <lineage>
        <taxon>Bacteria</taxon>
        <taxon>Pseudomonadati</taxon>
        <taxon>Pseudomonadota</taxon>
        <taxon>Gammaproteobacteria</taxon>
        <taxon>Oceanospirillales</taxon>
        <taxon>Pelagibaculum</taxon>
    </lineage>
</organism>
<feature type="active site" description="Proton acceptor" evidence="9">
    <location>
        <position position="49"/>
    </location>
</feature>
<dbReference type="PANTHER" id="PTHR43406">
    <property type="entry name" value="TRYPTOPHAN SYNTHASE, ALPHA CHAIN"/>
    <property type="match status" value="1"/>
</dbReference>
<evidence type="ECO:0000256" key="9">
    <source>
        <dbReference type="HAMAP-Rule" id="MF_00131"/>
    </source>
</evidence>
<dbReference type="FunFam" id="3.20.20.70:FF:000037">
    <property type="entry name" value="Tryptophan synthase alpha chain"/>
    <property type="match status" value="1"/>
</dbReference>
<dbReference type="Pfam" id="PF00290">
    <property type="entry name" value="Trp_syntA"/>
    <property type="match status" value="1"/>
</dbReference>
<keyword evidence="12" id="KW-1185">Reference proteome</keyword>
<dbReference type="GO" id="GO:0004834">
    <property type="term" value="F:tryptophan synthase activity"/>
    <property type="evidence" value="ECO:0007669"/>
    <property type="project" value="UniProtKB-UniRule"/>
</dbReference>
<comment type="function">
    <text evidence="1 9">The alpha subunit is responsible for the aldol cleavage of indoleglycerol phosphate to indole and glyceraldehyde 3-phosphate.</text>
</comment>
<dbReference type="Proteomes" id="UP000244906">
    <property type="component" value="Unassembled WGS sequence"/>
</dbReference>
<keyword evidence="7 9" id="KW-0456">Lyase</keyword>
<dbReference type="InterPro" id="IPR013785">
    <property type="entry name" value="Aldolase_TIM"/>
</dbReference>
<dbReference type="Gene3D" id="3.20.20.70">
    <property type="entry name" value="Aldolase class I"/>
    <property type="match status" value="1"/>
</dbReference>
<proteinExistence type="inferred from homology"/>
<dbReference type="UniPathway" id="UPA00035">
    <property type="reaction ID" value="UER00044"/>
</dbReference>
<evidence type="ECO:0000256" key="3">
    <source>
        <dbReference type="ARBA" id="ARBA00011270"/>
    </source>
</evidence>
<dbReference type="HAMAP" id="MF_00131">
    <property type="entry name" value="Trp_synth_alpha"/>
    <property type="match status" value="1"/>
</dbReference>
<dbReference type="InterPro" id="IPR011060">
    <property type="entry name" value="RibuloseP-bd_barrel"/>
</dbReference>
<gene>
    <name evidence="9" type="primary">trpA</name>
    <name evidence="11" type="ORF">DC094_01275</name>
</gene>
<dbReference type="PROSITE" id="PS00167">
    <property type="entry name" value="TRP_SYNTHASE_ALPHA"/>
    <property type="match status" value="1"/>
</dbReference>
<dbReference type="InterPro" id="IPR018204">
    <property type="entry name" value="Trp_synthase_alpha_AS"/>
</dbReference>
<dbReference type="CDD" id="cd04724">
    <property type="entry name" value="Tryptophan_synthase_alpha"/>
    <property type="match status" value="1"/>
</dbReference>
<comment type="similarity">
    <text evidence="9 10">Belongs to the TrpA family.</text>
</comment>
<evidence type="ECO:0000256" key="5">
    <source>
        <dbReference type="ARBA" id="ARBA00022822"/>
    </source>
</evidence>
<keyword evidence="4 9" id="KW-0028">Amino-acid biosynthesis</keyword>
<keyword evidence="5 9" id="KW-0822">Tryptophan biosynthesis</keyword>
<comment type="subunit">
    <text evidence="3 9">Tetramer of two alpha and two beta chains.</text>
</comment>
<dbReference type="NCBIfam" id="TIGR00262">
    <property type="entry name" value="trpA"/>
    <property type="match status" value="1"/>
</dbReference>
<protein>
    <recommendedName>
        <fullName evidence="9">Tryptophan synthase alpha chain</fullName>
        <ecNumber evidence="9">4.2.1.20</ecNumber>
    </recommendedName>
</protein>
<sequence>MSRIAETFSKLAAQGRKALIPYITAGDPDPSITVDVMHSLVEGGADIIELGVPFSDPMADGPVIQHACERALAKGVSPIHVFDMVRTFRQKDATTPVVLMGYLNPVEHMGYPTFADKASDAGVDGILLVDMPPEEAAEPAEIFQARGIDPIFLLAPTSPEDRIKRICALASGYVYYVSLKGVTGSANLDVDAVEKKVAEIREHTRVPIGVGFGISTPETAAAVSKVSDGVIVGSVLVRQLEASNDDPASAPAKLESMISSMRKAMDNEIN</sequence>
<comment type="caution">
    <text evidence="11">The sequence shown here is derived from an EMBL/GenBank/DDBJ whole genome shotgun (WGS) entry which is preliminary data.</text>
</comment>
<dbReference type="OrthoDB" id="9804578at2"/>
<dbReference type="RefSeq" id="WP_116685278.1">
    <property type="nucleotide sequence ID" value="NZ_CAWNYD010000001.1"/>
</dbReference>
<evidence type="ECO:0000256" key="1">
    <source>
        <dbReference type="ARBA" id="ARBA00003365"/>
    </source>
</evidence>
<evidence type="ECO:0000256" key="8">
    <source>
        <dbReference type="ARBA" id="ARBA00049047"/>
    </source>
</evidence>
<evidence type="ECO:0000313" key="11">
    <source>
        <dbReference type="EMBL" id="PVZ71689.1"/>
    </source>
</evidence>
<dbReference type="EC" id="4.2.1.20" evidence="9"/>
<evidence type="ECO:0000256" key="7">
    <source>
        <dbReference type="ARBA" id="ARBA00023239"/>
    </source>
</evidence>
<dbReference type="PANTHER" id="PTHR43406:SF1">
    <property type="entry name" value="TRYPTOPHAN SYNTHASE ALPHA CHAIN, CHLOROPLASTIC"/>
    <property type="match status" value="1"/>
</dbReference>
<dbReference type="InterPro" id="IPR002028">
    <property type="entry name" value="Trp_synthase_suA"/>
</dbReference>
<evidence type="ECO:0000313" key="12">
    <source>
        <dbReference type="Proteomes" id="UP000244906"/>
    </source>
</evidence>